<dbReference type="AlphaFoldDB" id="A0A4Y2EHX7"/>
<name>A0A4Y2EHX7_ARAVE</name>
<gene>
    <name evidence="1" type="ORF">AVEN_205271_1</name>
</gene>
<evidence type="ECO:0000313" key="1">
    <source>
        <dbReference type="EMBL" id="GBM27485.1"/>
    </source>
</evidence>
<sequence length="117" mass="13651">MAFLKNRWKEGYVSVLFEDNCSYSVTQRSCKNHGFSISKAMFVNIVNKKVKHGQSGFKWKNSSKYVSKEKTQFFEYYKGEIFNAKRKSSKSKGKSSSSICVPYVKRYMLLVRNQLLC</sequence>
<dbReference type="Proteomes" id="UP000499080">
    <property type="component" value="Unassembled WGS sequence"/>
</dbReference>
<keyword evidence="2" id="KW-1185">Reference proteome</keyword>
<accession>A0A4Y2EHX7</accession>
<proteinExistence type="predicted"/>
<comment type="caution">
    <text evidence="1">The sequence shown here is derived from an EMBL/GenBank/DDBJ whole genome shotgun (WGS) entry which is preliminary data.</text>
</comment>
<dbReference type="EMBL" id="BGPR01000586">
    <property type="protein sequence ID" value="GBM27485.1"/>
    <property type="molecule type" value="Genomic_DNA"/>
</dbReference>
<reference evidence="1 2" key="1">
    <citation type="journal article" date="2019" name="Sci. Rep.">
        <title>Orb-weaving spider Araneus ventricosus genome elucidates the spidroin gene catalogue.</title>
        <authorList>
            <person name="Kono N."/>
            <person name="Nakamura H."/>
            <person name="Ohtoshi R."/>
            <person name="Moran D.A.P."/>
            <person name="Shinohara A."/>
            <person name="Yoshida Y."/>
            <person name="Fujiwara M."/>
            <person name="Mori M."/>
            <person name="Tomita M."/>
            <person name="Arakawa K."/>
        </authorList>
    </citation>
    <scope>NUCLEOTIDE SEQUENCE [LARGE SCALE GENOMIC DNA]</scope>
</reference>
<protein>
    <submittedName>
        <fullName evidence="1">Uncharacterized protein</fullName>
    </submittedName>
</protein>
<organism evidence="1 2">
    <name type="scientific">Araneus ventricosus</name>
    <name type="common">Orbweaver spider</name>
    <name type="synonym">Epeira ventricosa</name>
    <dbReference type="NCBI Taxonomy" id="182803"/>
    <lineage>
        <taxon>Eukaryota</taxon>
        <taxon>Metazoa</taxon>
        <taxon>Ecdysozoa</taxon>
        <taxon>Arthropoda</taxon>
        <taxon>Chelicerata</taxon>
        <taxon>Arachnida</taxon>
        <taxon>Araneae</taxon>
        <taxon>Araneomorphae</taxon>
        <taxon>Entelegynae</taxon>
        <taxon>Araneoidea</taxon>
        <taxon>Araneidae</taxon>
        <taxon>Araneus</taxon>
    </lineage>
</organism>
<evidence type="ECO:0000313" key="2">
    <source>
        <dbReference type="Proteomes" id="UP000499080"/>
    </source>
</evidence>